<name>A0A3Q8RPD2_9FLAO</name>
<organism evidence="1 2">
    <name type="scientific">Tenacibaculum singaporense</name>
    <dbReference type="NCBI Taxonomy" id="2358479"/>
    <lineage>
        <taxon>Bacteria</taxon>
        <taxon>Pseudomonadati</taxon>
        <taxon>Bacteroidota</taxon>
        <taxon>Flavobacteriia</taxon>
        <taxon>Flavobacteriales</taxon>
        <taxon>Flavobacteriaceae</taxon>
        <taxon>Tenacibaculum</taxon>
    </lineage>
</organism>
<dbReference type="KEGG" id="tsig:D6T69_11610"/>
<protein>
    <submittedName>
        <fullName evidence="1">Uncharacterized protein</fullName>
    </submittedName>
</protein>
<dbReference type="RefSeq" id="WP_125067881.1">
    <property type="nucleotide sequence ID" value="NZ_CP032548.1"/>
</dbReference>
<dbReference type="EMBL" id="CP032548">
    <property type="protein sequence ID" value="AZJ36139.1"/>
    <property type="molecule type" value="Genomic_DNA"/>
</dbReference>
<sequence>MKLKQLLSKLRYRNQIKNSIALDFKVLNKSGKLEIFKLYLSKKKINQQIKVTKGIDIYEFNYFWELRNDLFKSIILKSFEPQIKEYLKKIHKDEFIYTDKNEKKSLKVISMYYHFYDDEIYVFVEPNYDYYPDNKIKRLELHLKYDSNEFEKSLIQILDLWQLDYSSFTKDDYYESIWDFDLEIDSFFLEFMFKHWSEIKKETNSDLIGFITYATRGLYTYDLDNKSEVRDLKNETKKYLENKNIYLKNELS</sequence>
<dbReference type="Proteomes" id="UP000274593">
    <property type="component" value="Chromosome"/>
</dbReference>
<reference evidence="1 2" key="1">
    <citation type="submission" date="2018-09" db="EMBL/GenBank/DDBJ databases">
        <title>Insights into the microbiota of Asian seabass (Lates calcarifer) with tenacibaculosis symptoms and description of sp. nov. Tenacibaculum singaporense.</title>
        <authorList>
            <person name="Miyake S."/>
            <person name="Soh M."/>
            <person name="Azman M.N."/>
            <person name="Ngoh S.Y."/>
            <person name="Orban L."/>
        </authorList>
    </citation>
    <scope>NUCLEOTIDE SEQUENCE [LARGE SCALE GENOMIC DNA]</scope>
    <source>
        <strain evidence="1 2">DSM 106434</strain>
    </source>
</reference>
<dbReference type="AlphaFoldDB" id="A0A3Q8RPD2"/>
<accession>A0A3Q8RPD2</accession>
<evidence type="ECO:0000313" key="2">
    <source>
        <dbReference type="Proteomes" id="UP000274593"/>
    </source>
</evidence>
<proteinExistence type="predicted"/>
<gene>
    <name evidence="1" type="ORF">D6T69_11610</name>
</gene>
<evidence type="ECO:0000313" key="1">
    <source>
        <dbReference type="EMBL" id="AZJ36139.1"/>
    </source>
</evidence>
<keyword evidence="2" id="KW-1185">Reference proteome</keyword>